<dbReference type="PROSITE" id="PS00518">
    <property type="entry name" value="ZF_RING_1"/>
    <property type="match status" value="1"/>
</dbReference>
<dbReference type="AlphaFoldDB" id="A0A9Q0R448"/>
<dbReference type="GO" id="GO:0008270">
    <property type="term" value="F:zinc ion binding"/>
    <property type="evidence" value="ECO:0007669"/>
    <property type="project" value="UniProtKB-KW"/>
</dbReference>
<evidence type="ECO:0000256" key="1">
    <source>
        <dbReference type="ARBA" id="ARBA00022723"/>
    </source>
</evidence>
<keyword evidence="3" id="KW-0862">Zinc</keyword>
<evidence type="ECO:0000256" key="4">
    <source>
        <dbReference type="PROSITE-ProRule" id="PRU00175"/>
    </source>
</evidence>
<reference evidence="6" key="1">
    <citation type="submission" date="2022-10" db="EMBL/GenBank/DDBJ databases">
        <title>Novel sulphate-reducing endosymbionts in the free-living metamonad Anaeramoeba.</title>
        <authorList>
            <person name="Jerlstrom-Hultqvist J."/>
            <person name="Cepicka I."/>
            <person name="Gallot-Lavallee L."/>
            <person name="Salas-Leiva D."/>
            <person name="Curtis B.A."/>
            <person name="Zahonova K."/>
            <person name="Pipaliya S."/>
            <person name="Dacks J."/>
            <person name="Roger A.J."/>
        </authorList>
    </citation>
    <scope>NUCLEOTIDE SEQUENCE</scope>
    <source>
        <strain evidence="6">BMAN</strain>
    </source>
</reference>
<dbReference type="Proteomes" id="UP001149090">
    <property type="component" value="Unassembled WGS sequence"/>
</dbReference>
<organism evidence="6 7">
    <name type="scientific">Anaeramoeba ignava</name>
    <name type="common">Anaerobic marine amoeba</name>
    <dbReference type="NCBI Taxonomy" id="1746090"/>
    <lineage>
        <taxon>Eukaryota</taxon>
        <taxon>Metamonada</taxon>
        <taxon>Anaeramoebidae</taxon>
        <taxon>Anaeramoeba</taxon>
    </lineage>
</organism>
<protein>
    <submittedName>
        <fullName evidence="6">Ring zinc finger-related</fullName>
    </submittedName>
</protein>
<keyword evidence="2 4" id="KW-0863">Zinc-finger</keyword>
<feature type="domain" description="RING-type" evidence="5">
    <location>
        <begin position="224"/>
        <end position="277"/>
    </location>
</feature>
<keyword evidence="1" id="KW-0479">Metal-binding</keyword>
<dbReference type="Gene3D" id="3.30.40.10">
    <property type="entry name" value="Zinc/RING finger domain, C3HC4 (zinc finger)"/>
    <property type="match status" value="1"/>
</dbReference>
<keyword evidence="7" id="KW-1185">Reference proteome</keyword>
<dbReference type="CDD" id="cd16449">
    <property type="entry name" value="RING-HC"/>
    <property type="match status" value="1"/>
</dbReference>
<name>A0A9Q0R448_ANAIG</name>
<evidence type="ECO:0000313" key="6">
    <source>
        <dbReference type="EMBL" id="KAJ5066324.1"/>
    </source>
</evidence>
<proteinExistence type="predicted"/>
<dbReference type="InterPro" id="IPR017907">
    <property type="entry name" value="Znf_RING_CS"/>
</dbReference>
<evidence type="ECO:0000256" key="3">
    <source>
        <dbReference type="ARBA" id="ARBA00022833"/>
    </source>
</evidence>
<evidence type="ECO:0000259" key="5">
    <source>
        <dbReference type="PROSITE" id="PS50089"/>
    </source>
</evidence>
<evidence type="ECO:0000313" key="7">
    <source>
        <dbReference type="Proteomes" id="UP001149090"/>
    </source>
</evidence>
<accession>A0A9Q0R448</accession>
<dbReference type="OrthoDB" id="194358at2759"/>
<comment type="caution">
    <text evidence="6">The sequence shown here is derived from an EMBL/GenBank/DDBJ whole genome shotgun (WGS) entry which is preliminary data.</text>
</comment>
<dbReference type="InterPro" id="IPR013083">
    <property type="entry name" value="Znf_RING/FYVE/PHD"/>
</dbReference>
<gene>
    <name evidence="6" type="ORF">M0811_13703</name>
</gene>
<dbReference type="EMBL" id="JAPDFW010000146">
    <property type="protein sequence ID" value="KAJ5066324.1"/>
    <property type="molecule type" value="Genomic_DNA"/>
</dbReference>
<dbReference type="PROSITE" id="PS50089">
    <property type="entry name" value="ZF_RING_2"/>
    <property type="match status" value="1"/>
</dbReference>
<dbReference type="InterPro" id="IPR001841">
    <property type="entry name" value="Znf_RING"/>
</dbReference>
<evidence type="ECO:0000256" key="2">
    <source>
        <dbReference type="ARBA" id="ARBA00022771"/>
    </source>
</evidence>
<sequence>MSSILSKCLLYDSKEALYSFRFFEMIMKEMSLEDYLLSEKNAIKHLAITFVVQEIENLIKINMNATPLLDYQKKGMEFFDKLYPQLLNQQPCQSIQSNFRNLSKKAQKKIPKEGIQCSLTRGNHTQEHCNTDYCVHQGGKFMRGLKAIFSKAKPISWKGDFQFPETETQSKKIFSETILNFREFIEKSNNLQNSLQQIYLQYAILNKEINDHHDLRSYLPNDTCSICFHPAQEKRLTCGHLVCEKCVKIFGNLPDLIESNLNNETIQNPIKFCSYCKDKVGVQNI</sequence>